<evidence type="ECO:0000259" key="4">
    <source>
        <dbReference type="PROSITE" id="PS50949"/>
    </source>
</evidence>
<sequence length="242" mass="27504">MIQFPQEIVDMYKDFKPAHLKIYRIVRDSIFSGQVPAGEKFTEEGIAKALGISRTPVRVALARLRNEGLLQNITKSNLGIQDYSTKEKTDLLFLIEFLEGKAAYLAASQGISEDDLSTLTEINDAIATYTDLPDSSNQLNVYGVRDLHMQFHLLIAKFSGNQFLYKEIVELRNIMRILRSDLVYSSDRRGNYADFIAPLHQCIIGAIQRRSPEEAELYMRYEINHSKEIYANSAVDAGYTSH</sequence>
<dbReference type="SUPFAM" id="SSF48008">
    <property type="entry name" value="GntR ligand-binding domain-like"/>
    <property type="match status" value="1"/>
</dbReference>
<feature type="domain" description="HTH gntR-type" evidence="4">
    <location>
        <begin position="16"/>
        <end position="83"/>
    </location>
</feature>
<dbReference type="Pfam" id="PF07729">
    <property type="entry name" value="FCD"/>
    <property type="match status" value="1"/>
</dbReference>
<dbReference type="SMART" id="SM00895">
    <property type="entry name" value="FCD"/>
    <property type="match status" value="1"/>
</dbReference>
<organism evidence="5 6">
    <name type="scientific">Wansuia hejianensis</name>
    <dbReference type="NCBI Taxonomy" id="2763667"/>
    <lineage>
        <taxon>Bacteria</taxon>
        <taxon>Bacillati</taxon>
        <taxon>Bacillota</taxon>
        <taxon>Clostridia</taxon>
        <taxon>Lachnospirales</taxon>
        <taxon>Lachnospiraceae</taxon>
        <taxon>Wansuia</taxon>
    </lineage>
</organism>
<dbReference type="SMART" id="SM00345">
    <property type="entry name" value="HTH_GNTR"/>
    <property type="match status" value="1"/>
</dbReference>
<keyword evidence="1" id="KW-0805">Transcription regulation</keyword>
<reference evidence="5 6" key="1">
    <citation type="submission" date="2020-08" db="EMBL/GenBank/DDBJ databases">
        <authorList>
            <person name="Liu C."/>
            <person name="Sun Q."/>
        </authorList>
    </citation>
    <scope>NUCLEOTIDE SEQUENCE [LARGE SCALE GENOMIC DNA]</scope>
    <source>
        <strain evidence="5 6">NSJ-29</strain>
    </source>
</reference>
<dbReference type="AlphaFoldDB" id="A0A7G9GHB5"/>
<dbReference type="InterPro" id="IPR008920">
    <property type="entry name" value="TF_FadR/GntR_C"/>
</dbReference>
<dbReference type="RefSeq" id="WP_118646029.1">
    <property type="nucleotide sequence ID" value="NZ_CP060635.1"/>
</dbReference>
<protein>
    <submittedName>
        <fullName evidence="5">GntR family transcriptional regulator</fullName>
    </submittedName>
</protein>
<dbReference type="PROSITE" id="PS50949">
    <property type="entry name" value="HTH_GNTR"/>
    <property type="match status" value="1"/>
</dbReference>
<dbReference type="InterPro" id="IPR036390">
    <property type="entry name" value="WH_DNA-bd_sf"/>
</dbReference>
<dbReference type="Gene3D" id="1.10.10.10">
    <property type="entry name" value="Winged helix-like DNA-binding domain superfamily/Winged helix DNA-binding domain"/>
    <property type="match status" value="1"/>
</dbReference>
<keyword evidence="3" id="KW-0804">Transcription</keyword>
<evidence type="ECO:0000256" key="3">
    <source>
        <dbReference type="ARBA" id="ARBA00023163"/>
    </source>
</evidence>
<dbReference type="Proteomes" id="UP000515860">
    <property type="component" value="Chromosome"/>
</dbReference>
<evidence type="ECO:0000256" key="2">
    <source>
        <dbReference type="ARBA" id="ARBA00023125"/>
    </source>
</evidence>
<evidence type="ECO:0000313" key="5">
    <source>
        <dbReference type="EMBL" id="QNM10197.1"/>
    </source>
</evidence>
<keyword evidence="2" id="KW-0238">DNA-binding</keyword>
<dbReference type="GO" id="GO:0003700">
    <property type="term" value="F:DNA-binding transcription factor activity"/>
    <property type="evidence" value="ECO:0007669"/>
    <property type="project" value="InterPro"/>
</dbReference>
<dbReference type="InterPro" id="IPR011711">
    <property type="entry name" value="GntR_C"/>
</dbReference>
<proteinExistence type="predicted"/>
<dbReference type="PANTHER" id="PTHR43537">
    <property type="entry name" value="TRANSCRIPTIONAL REGULATOR, GNTR FAMILY"/>
    <property type="match status" value="1"/>
</dbReference>
<dbReference type="Pfam" id="PF00392">
    <property type="entry name" value="GntR"/>
    <property type="match status" value="1"/>
</dbReference>
<accession>A0A7G9GHB5</accession>
<evidence type="ECO:0000313" key="6">
    <source>
        <dbReference type="Proteomes" id="UP000515860"/>
    </source>
</evidence>
<dbReference type="PANTHER" id="PTHR43537:SF24">
    <property type="entry name" value="GLUCONATE OPERON TRANSCRIPTIONAL REPRESSOR"/>
    <property type="match status" value="1"/>
</dbReference>
<keyword evidence="6" id="KW-1185">Reference proteome</keyword>
<dbReference type="InterPro" id="IPR036388">
    <property type="entry name" value="WH-like_DNA-bd_sf"/>
</dbReference>
<dbReference type="Gene3D" id="1.20.120.530">
    <property type="entry name" value="GntR ligand-binding domain-like"/>
    <property type="match status" value="1"/>
</dbReference>
<dbReference type="EMBL" id="CP060635">
    <property type="protein sequence ID" value="QNM10197.1"/>
    <property type="molecule type" value="Genomic_DNA"/>
</dbReference>
<dbReference type="KEGG" id="whj:H9Q79_08010"/>
<dbReference type="SUPFAM" id="SSF46785">
    <property type="entry name" value="Winged helix' DNA-binding domain"/>
    <property type="match status" value="1"/>
</dbReference>
<dbReference type="InterPro" id="IPR000524">
    <property type="entry name" value="Tscrpt_reg_HTH_GntR"/>
</dbReference>
<name>A0A7G9GHB5_9FIRM</name>
<dbReference type="GO" id="GO:0003677">
    <property type="term" value="F:DNA binding"/>
    <property type="evidence" value="ECO:0007669"/>
    <property type="project" value="UniProtKB-KW"/>
</dbReference>
<gene>
    <name evidence="5" type="ORF">H9Q79_08010</name>
</gene>
<evidence type="ECO:0000256" key="1">
    <source>
        <dbReference type="ARBA" id="ARBA00023015"/>
    </source>
</evidence>